<sequence length="291" mass="30711">MSAQRTKVLVGVDGSAHSDHAIDWAADEAARFGKTLNLVHVVETATLDLPGRTTDGISEALVQAATRTLQDGRARALKRQPELTVETMVVHERNVPAGLRQYAGDAAETVVGYRGRGGFAGLLLGSTALRLAGHYPGPVTVVRDHHHDPDHDQNHDAAGDIVAGIDLAEDPGPVLDHAFAAAAARGVRLRVLHARHPAPPTAAPGVDLQITANTLHEQLTTALAPWRSRHPDVKVVEDLVIGHPVEMLALASAGAGLLVVGSRGRSFPLGSVSHGVIHHARCPIAVVRPYE</sequence>
<dbReference type="SUPFAM" id="SSF52402">
    <property type="entry name" value="Adenine nucleotide alpha hydrolases-like"/>
    <property type="match status" value="2"/>
</dbReference>
<dbReference type="AlphaFoldDB" id="A0A4R4P3G2"/>
<evidence type="ECO:0000313" key="4">
    <source>
        <dbReference type="Proteomes" id="UP000295431"/>
    </source>
</evidence>
<protein>
    <submittedName>
        <fullName evidence="3">Universal stress protein</fullName>
    </submittedName>
</protein>
<accession>A0A4R4P3G2</accession>
<comment type="caution">
    <text evidence="3">The sequence shown here is derived from an EMBL/GenBank/DDBJ whole genome shotgun (WGS) entry which is preliminary data.</text>
</comment>
<evidence type="ECO:0000313" key="3">
    <source>
        <dbReference type="EMBL" id="TDC16174.1"/>
    </source>
</evidence>
<dbReference type="PANTHER" id="PTHR46268">
    <property type="entry name" value="STRESS RESPONSE PROTEIN NHAX"/>
    <property type="match status" value="1"/>
</dbReference>
<evidence type="ECO:0000256" key="1">
    <source>
        <dbReference type="ARBA" id="ARBA00008791"/>
    </source>
</evidence>
<keyword evidence="4" id="KW-1185">Reference proteome</keyword>
<dbReference type="RefSeq" id="WP_131939421.1">
    <property type="nucleotide sequence ID" value="NZ_BAAAMX010000065.1"/>
</dbReference>
<gene>
    <name evidence="3" type="ORF">E1284_13595</name>
</gene>
<comment type="similarity">
    <text evidence="1">Belongs to the universal stress protein A family.</text>
</comment>
<dbReference type="OrthoDB" id="9816117at2"/>
<organism evidence="3 4">
    <name type="scientific">Actinomadura bangladeshensis</name>
    <dbReference type="NCBI Taxonomy" id="453573"/>
    <lineage>
        <taxon>Bacteria</taxon>
        <taxon>Bacillati</taxon>
        <taxon>Actinomycetota</taxon>
        <taxon>Actinomycetes</taxon>
        <taxon>Streptosporangiales</taxon>
        <taxon>Thermomonosporaceae</taxon>
        <taxon>Actinomadura</taxon>
    </lineage>
</organism>
<evidence type="ECO:0000259" key="2">
    <source>
        <dbReference type="Pfam" id="PF00582"/>
    </source>
</evidence>
<dbReference type="EMBL" id="SMJW01000055">
    <property type="protein sequence ID" value="TDC16174.1"/>
    <property type="molecule type" value="Genomic_DNA"/>
</dbReference>
<feature type="domain" description="UspA" evidence="2">
    <location>
        <begin position="161"/>
        <end position="288"/>
    </location>
</feature>
<dbReference type="InterPro" id="IPR014729">
    <property type="entry name" value="Rossmann-like_a/b/a_fold"/>
</dbReference>
<dbReference type="PRINTS" id="PR01438">
    <property type="entry name" value="UNVRSLSTRESS"/>
</dbReference>
<dbReference type="PANTHER" id="PTHR46268:SF6">
    <property type="entry name" value="UNIVERSAL STRESS PROTEIN UP12"/>
    <property type="match status" value="1"/>
</dbReference>
<reference evidence="3 4" key="1">
    <citation type="submission" date="2019-03" db="EMBL/GenBank/DDBJ databases">
        <title>Draft genome sequences of novel Actinobacteria.</title>
        <authorList>
            <person name="Sahin N."/>
            <person name="Ay H."/>
            <person name="Saygin H."/>
        </authorList>
    </citation>
    <scope>NUCLEOTIDE SEQUENCE [LARGE SCALE GENOMIC DNA]</scope>
    <source>
        <strain evidence="3 4">DSM 45347</strain>
    </source>
</reference>
<feature type="domain" description="UspA" evidence="2">
    <location>
        <begin position="6"/>
        <end position="143"/>
    </location>
</feature>
<proteinExistence type="inferred from homology"/>
<dbReference type="Proteomes" id="UP000295431">
    <property type="component" value="Unassembled WGS sequence"/>
</dbReference>
<name>A0A4R4P3G2_9ACTN</name>
<dbReference type="InterPro" id="IPR006015">
    <property type="entry name" value="Universal_stress_UspA"/>
</dbReference>
<dbReference type="Gene3D" id="3.40.50.620">
    <property type="entry name" value="HUPs"/>
    <property type="match status" value="2"/>
</dbReference>
<dbReference type="InterPro" id="IPR006016">
    <property type="entry name" value="UspA"/>
</dbReference>
<dbReference type="Pfam" id="PF00582">
    <property type="entry name" value="Usp"/>
    <property type="match status" value="2"/>
</dbReference>